<dbReference type="Pfam" id="PF01607">
    <property type="entry name" value="CBM_14"/>
    <property type="match status" value="4"/>
</dbReference>
<dbReference type="InterPro" id="IPR002557">
    <property type="entry name" value="Chitin-bd_dom"/>
</dbReference>
<dbReference type="Gene3D" id="2.170.140.10">
    <property type="entry name" value="Chitin binding domain"/>
    <property type="match status" value="4"/>
</dbReference>
<keyword evidence="2" id="KW-0732">Signal</keyword>
<keyword evidence="8" id="KW-1185">Reference proteome</keyword>
<dbReference type="eggNOG" id="ENOG502TESP">
    <property type="taxonomic scope" value="Eukaryota"/>
</dbReference>
<feature type="domain" description="Chitin-binding type-2" evidence="6">
    <location>
        <begin position="34"/>
        <end position="91"/>
    </location>
</feature>
<proteinExistence type="predicted"/>
<dbReference type="InterPro" id="IPR051940">
    <property type="entry name" value="Chitin_bind-dev_reg"/>
</dbReference>
<dbReference type="HOGENOM" id="CLU_062693_1_0_1"/>
<dbReference type="EMBL" id="CH963847">
    <property type="protein sequence ID" value="EDW72613.2"/>
    <property type="molecule type" value="Genomic_DNA"/>
</dbReference>
<evidence type="ECO:0000256" key="2">
    <source>
        <dbReference type="ARBA" id="ARBA00022729"/>
    </source>
</evidence>
<evidence type="ECO:0000259" key="6">
    <source>
        <dbReference type="PROSITE" id="PS50940"/>
    </source>
</evidence>
<keyword evidence="3" id="KW-0677">Repeat</keyword>
<feature type="domain" description="Chitin-binding type-2" evidence="6">
    <location>
        <begin position="225"/>
        <end position="279"/>
    </location>
</feature>
<evidence type="ECO:0000256" key="3">
    <source>
        <dbReference type="ARBA" id="ARBA00022737"/>
    </source>
</evidence>
<dbReference type="PROSITE" id="PS50940">
    <property type="entry name" value="CHIT_BIND_II"/>
    <property type="match status" value="4"/>
</dbReference>
<name>B4MNA4_DROWI</name>
<dbReference type="PANTHER" id="PTHR23301">
    <property type="entry name" value="CHITIN BINDING PERITROPHIN-A"/>
    <property type="match status" value="1"/>
</dbReference>
<evidence type="ECO:0000313" key="8">
    <source>
        <dbReference type="Proteomes" id="UP000007798"/>
    </source>
</evidence>
<accession>B4MNA4</accession>
<keyword evidence="1" id="KW-0147">Chitin-binding</keyword>
<dbReference type="GO" id="GO:0008061">
    <property type="term" value="F:chitin binding"/>
    <property type="evidence" value="ECO:0007669"/>
    <property type="project" value="UniProtKB-KW"/>
</dbReference>
<dbReference type="Proteomes" id="UP000007798">
    <property type="component" value="Unassembled WGS sequence"/>
</dbReference>
<evidence type="ECO:0000313" key="7">
    <source>
        <dbReference type="EMBL" id="EDW72613.2"/>
    </source>
</evidence>
<evidence type="ECO:0000256" key="5">
    <source>
        <dbReference type="ARBA" id="ARBA00023180"/>
    </source>
</evidence>
<protein>
    <recommendedName>
        <fullName evidence="6">Chitin-binding type-2 domain-containing protein</fullName>
    </recommendedName>
</protein>
<dbReference type="InParanoid" id="B4MNA4"/>
<evidence type="ECO:0000256" key="4">
    <source>
        <dbReference type="ARBA" id="ARBA00023157"/>
    </source>
</evidence>
<evidence type="ECO:0000256" key="1">
    <source>
        <dbReference type="ARBA" id="ARBA00022669"/>
    </source>
</evidence>
<dbReference type="OrthoDB" id="6020543at2759"/>
<dbReference type="GO" id="GO:0005576">
    <property type="term" value="C:extracellular region"/>
    <property type="evidence" value="ECO:0007669"/>
    <property type="project" value="InterPro"/>
</dbReference>
<gene>
    <name evidence="7" type="primary">Dwil\GK17084</name>
    <name evidence="7" type="ORF">Dwil_GK17084</name>
</gene>
<sequence>MFIHIVNQEDRTMIYQLALMALALVMGSNGVTGVNICSGVADNLFLPQVNNCSAYNLCIGETAIQRVCPSSYYFDAAEQECLVAEEVKCLPTCPTTGLSSFGYSRTCNKYILCYGGASVIRQCSDGLQYNKNTDRCDYPQYVDCLSNLCTKYDDPEDIVYLASKSACDKYFVCLNGFPTVQTCSNGLQYNPETKLCDFPSNVNCTVETLQRNILPYAKAPPRSADITCPAKGTHFFAHQKRSDAYYYCQDGRGVTLDCTPGLVYDSKTEDCREPQFVHA</sequence>
<organism evidence="7 8">
    <name type="scientific">Drosophila willistoni</name>
    <name type="common">Fruit fly</name>
    <dbReference type="NCBI Taxonomy" id="7260"/>
    <lineage>
        <taxon>Eukaryota</taxon>
        <taxon>Metazoa</taxon>
        <taxon>Ecdysozoa</taxon>
        <taxon>Arthropoda</taxon>
        <taxon>Hexapoda</taxon>
        <taxon>Insecta</taxon>
        <taxon>Pterygota</taxon>
        <taxon>Neoptera</taxon>
        <taxon>Endopterygota</taxon>
        <taxon>Diptera</taxon>
        <taxon>Brachycera</taxon>
        <taxon>Muscomorpha</taxon>
        <taxon>Ephydroidea</taxon>
        <taxon>Drosophilidae</taxon>
        <taxon>Drosophila</taxon>
        <taxon>Sophophora</taxon>
    </lineage>
</organism>
<keyword evidence="4" id="KW-1015">Disulfide bond</keyword>
<dbReference type="SUPFAM" id="SSF57625">
    <property type="entry name" value="Invertebrate chitin-binding proteins"/>
    <property type="match status" value="4"/>
</dbReference>
<dbReference type="InterPro" id="IPR036508">
    <property type="entry name" value="Chitin-bd_dom_sf"/>
</dbReference>
<keyword evidence="5" id="KW-0325">Glycoprotein</keyword>
<feature type="domain" description="Chitin-binding type-2" evidence="6">
    <location>
        <begin position="93"/>
        <end position="144"/>
    </location>
</feature>
<dbReference type="PANTHER" id="PTHR23301:SF0">
    <property type="entry name" value="CHITIN-BINDING TYPE-2 DOMAIN-CONTAINING PROTEIN-RELATED"/>
    <property type="match status" value="1"/>
</dbReference>
<feature type="domain" description="Chitin-binding type-2" evidence="6">
    <location>
        <begin position="146"/>
        <end position="206"/>
    </location>
</feature>
<dbReference type="KEGG" id="dwi:6639405"/>
<dbReference type="SMART" id="SM00494">
    <property type="entry name" value="ChtBD2"/>
    <property type="match status" value="4"/>
</dbReference>
<dbReference type="AlphaFoldDB" id="B4MNA4"/>
<reference evidence="7 8" key="1">
    <citation type="journal article" date="2007" name="Nature">
        <title>Evolution of genes and genomes on the Drosophila phylogeny.</title>
        <authorList>
            <consortium name="Drosophila 12 Genomes Consortium"/>
            <person name="Clark A.G."/>
            <person name="Eisen M.B."/>
            <person name="Smith D.R."/>
            <person name="Bergman C.M."/>
            <person name="Oliver B."/>
            <person name="Markow T.A."/>
            <person name="Kaufman T.C."/>
            <person name="Kellis M."/>
            <person name="Gelbart W."/>
            <person name="Iyer V.N."/>
            <person name="Pollard D.A."/>
            <person name="Sackton T.B."/>
            <person name="Larracuente A.M."/>
            <person name="Singh N.D."/>
            <person name="Abad J.P."/>
            <person name="Abt D.N."/>
            <person name="Adryan B."/>
            <person name="Aguade M."/>
            <person name="Akashi H."/>
            <person name="Anderson W.W."/>
            <person name="Aquadro C.F."/>
            <person name="Ardell D.H."/>
            <person name="Arguello R."/>
            <person name="Artieri C.G."/>
            <person name="Barbash D.A."/>
            <person name="Barker D."/>
            <person name="Barsanti P."/>
            <person name="Batterham P."/>
            <person name="Batzoglou S."/>
            <person name="Begun D."/>
            <person name="Bhutkar A."/>
            <person name="Blanco E."/>
            <person name="Bosak S.A."/>
            <person name="Bradley R.K."/>
            <person name="Brand A.D."/>
            <person name="Brent M.R."/>
            <person name="Brooks A.N."/>
            <person name="Brown R.H."/>
            <person name="Butlin R.K."/>
            <person name="Caggese C."/>
            <person name="Calvi B.R."/>
            <person name="Bernardo de Carvalho A."/>
            <person name="Caspi A."/>
            <person name="Castrezana S."/>
            <person name="Celniker S.E."/>
            <person name="Chang J.L."/>
            <person name="Chapple C."/>
            <person name="Chatterji S."/>
            <person name="Chinwalla A."/>
            <person name="Civetta A."/>
            <person name="Clifton S.W."/>
            <person name="Comeron J.M."/>
            <person name="Costello J.C."/>
            <person name="Coyne J.A."/>
            <person name="Daub J."/>
            <person name="David R.G."/>
            <person name="Delcher A.L."/>
            <person name="Delehaunty K."/>
            <person name="Do C.B."/>
            <person name="Ebling H."/>
            <person name="Edwards K."/>
            <person name="Eickbush T."/>
            <person name="Evans J.D."/>
            <person name="Filipski A."/>
            <person name="Findeiss S."/>
            <person name="Freyhult E."/>
            <person name="Fulton L."/>
            <person name="Fulton R."/>
            <person name="Garcia A.C."/>
            <person name="Gardiner A."/>
            <person name="Garfield D.A."/>
            <person name="Garvin B.E."/>
            <person name="Gibson G."/>
            <person name="Gilbert D."/>
            <person name="Gnerre S."/>
            <person name="Godfrey J."/>
            <person name="Good R."/>
            <person name="Gotea V."/>
            <person name="Gravely B."/>
            <person name="Greenberg A.J."/>
            <person name="Griffiths-Jones S."/>
            <person name="Gross S."/>
            <person name="Guigo R."/>
            <person name="Gustafson E.A."/>
            <person name="Haerty W."/>
            <person name="Hahn M.W."/>
            <person name="Halligan D.L."/>
            <person name="Halpern A.L."/>
            <person name="Halter G.M."/>
            <person name="Han M.V."/>
            <person name="Heger A."/>
            <person name="Hillier L."/>
            <person name="Hinrichs A.S."/>
            <person name="Holmes I."/>
            <person name="Hoskins R.A."/>
            <person name="Hubisz M.J."/>
            <person name="Hultmark D."/>
            <person name="Huntley M.A."/>
            <person name="Jaffe D.B."/>
            <person name="Jagadeeshan S."/>
            <person name="Jeck W.R."/>
            <person name="Johnson J."/>
            <person name="Jones C.D."/>
            <person name="Jordan W.C."/>
            <person name="Karpen G.H."/>
            <person name="Kataoka E."/>
            <person name="Keightley P.D."/>
            <person name="Kheradpour P."/>
            <person name="Kirkness E.F."/>
            <person name="Koerich L.B."/>
            <person name="Kristiansen K."/>
            <person name="Kudrna D."/>
            <person name="Kulathinal R.J."/>
            <person name="Kumar S."/>
            <person name="Kwok R."/>
            <person name="Lander E."/>
            <person name="Langley C.H."/>
            <person name="Lapoint R."/>
            <person name="Lazzaro B.P."/>
            <person name="Lee S.J."/>
            <person name="Levesque L."/>
            <person name="Li R."/>
            <person name="Lin C.F."/>
            <person name="Lin M.F."/>
            <person name="Lindblad-Toh K."/>
            <person name="Llopart A."/>
            <person name="Long M."/>
            <person name="Low L."/>
            <person name="Lozovsky E."/>
            <person name="Lu J."/>
            <person name="Luo M."/>
            <person name="Machado C.A."/>
            <person name="Makalowski W."/>
            <person name="Marzo M."/>
            <person name="Matsuda M."/>
            <person name="Matzkin L."/>
            <person name="McAllister B."/>
            <person name="McBride C.S."/>
            <person name="McKernan B."/>
            <person name="McKernan K."/>
            <person name="Mendez-Lago M."/>
            <person name="Minx P."/>
            <person name="Mollenhauer M.U."/>
            <person name="Montooth K."/>
            <person name="Mount S.M."/>
            <person name="Mu X."/>
            <person name="Myers E."/>
            <person name="Negre B."/>
            <person name="Newfeld S."/>
            <person name="Nielsen R."/>
            <person name="Noor M.A."/>
            <person name="O'Grady P."/>
            <person name="Pachter L."/>
            <person name="Papaceit M."/>
            <person name="Parisi M.J."/>
            <person name="Parisi M."/>
            <person name="Parts L."/>
            <person name="Pedersen J.S."/>
            <person name="Pesole G."/>
            <person name="Phillippy A.M."/>
            <person name="Ponting C.P."/>
            <person name="Pop M."/>
            <person name="Porcelli D."/>
            <person name="Powell J.R."/>
            <person name="Prohaska S."/>
            <person name="Pruitt K."/>
            <person name="Puig M."/>
            <person name="Quesneville H."/>
            <person name="Ram K.R."/>
            <person name="Rand D."/>
            <person name="Rasmussen M.D."/>
            <person name="Reed L.K."/>
            <person name="Reenan R."/>
            <person name="Reily A."/>
            <person name="Remington K.A."/>
            <person name="Rieger T.T."/>
            <person name="Ritchie M.G."/>
            <person name="Robin C."/>
            <person name="Rogers Y.H."/>
            <person name="Rohde C."/>
            <person name="Rozas J."/>
            <person name="Rubenfield M.J."/>
            <person name="Ruiz A."/>
            <person name="Russo S."/>
            <person name="Salzberg S.L."/>
            <person name="Sanchez-Gracia A."/>
            <person name="Saranga D.J."/>
            <person name="Sato H."/>
            <person name="Schaeffer S.W."/>
            <person name="Schatz M.C."/>
            <person name="Schlenke T."/>
            <person name="Schwartz R."/>
            <person name="Segarra C."/>
            <person name="Singh R.S."/>
            <person name="Sirot L."/>
            <person name="Sirota M."/>
            <person name="Sisneros N.B."/>
            <person name="Smith C.D."/>
            <person name="Smith T.F."/>
            <person name="Spieth J."/>
            <person name="Stage D.E."/>
            <person name="Stark A."/>
            <person name="Stephan W."/>
            <person name="Strausberg R.L."/>
            <person name="Strempel S."/>
            <person name="Sturgill D."/>
            <person name="Sutton G."/>
            <person name="Sutton G.G."/>
            <person name="Tao W."/>
            <person name="Teichmann S."/>
            <person name="Tobari Y.N."/>
            <person name="Tomimura Y."/>
            <person name="Tsolas J.M."/>
            <person name="Valente V.L."/>
            <person name="Venter E."/>
            <person name="Venter J.C."/>
            <person name="Vicario S."/>
            <person name="Vieira F.G."/>
            <person name="Vilella A.J."/>
            <person name="Villasante A."/>
            <person name="Walenz B."/>
            <person name="Wang J."/>
            <person name="Wasserman M."/>
            <person name="Watts T."/>
            <person name="Wilson D."/>
            <person name="Wilson R.K."/>
            <person name="Wing R.A."/>
            <person name="Wolfner M.F."/>
            <person name="Wong A."/>
            <person name="Wong G.K."/>
            <person name="Wu C.I."/>
            <person name="Wu G."/>
            <person name="Yamamoto D."/>
            <person name="Yang H.P."/>
            <person name="Yang S.P."/>
            <person name="Yorke J.A."/>
            <person name="Yoshida K."/>
            <person name="Zdobnov E."/>
            <person name="Zhang P."/>
            <person name="Zhang Y."/>
            <person name="Zimin A.V."/>
            <person name="Baldwin J."/>
            <person name="Abdouelleil A."/>
            <person name="Abdulkadir J."/>
            <person name="Abebe A."/>
            <person name="Abera B."/>
            <person name="Abreu J."/>
            <person name="Acer S.C."/>
            <person name="Aftuck L."/>
            <person name="Alexander A."/>
            <person name="An P."/>
            <person name="Anderson E."/>
            <person name="Anderson S."/>
            <person name="Arachi H."/>
            <person name="Azer M."/>
            <person name="Bachantsang P."/>
            <person name="Barry A."/>
            <person name="Bayul T."/>
            <person name="Berlin A."/>
            <person name="Bessette D."/>
            <person name="Bloom T."/>
            <person name="Blye J."/>
            <person name="Boguslavskiy L."/>
            <person name="Bonnet C."/>
            <person name="Boukhgalter B."/>
            <person name="Bourzgui I."/>
            <person name="Brown A."/>
            <person name="Cahill P."/>
            <person name="Channer S."/>
            <person name="Cheshatsang Y."/>
            <person name="Chuda L."/>
            <person name="Citroen M."/>
            <person name="Collymore A."/>
            <person name="Cooke P."/>
            <person name="Costello M."/>
            <person name="D'Aco K."/>
            <person name="Daza R."/>
            <person name="De Haan G."/>
            <person name="DeGray S."/>
            <person name="DeMaso C."/>
            <person name="Dhargay N."/>
            <person name="Dooley K."/>
            <person name="Dooley E."/>
            <person name="Doricent M."/>
            <person name="Dorje P."/>
            <person name="Dorjee K."/>
            <person name="Dupes A."/>
            <person name="Elong R."/>
            <person name="Falk J."/>
            <person name="Farina A."/>
            <person name="Faro S."/>
            <person name="Ferguson D."/>
            <person name="Fisher S."/>
            <person name="Foley C.D."/>
            <person name="Franke A."/>
            <person name="Friedrich D."/>
            <person name="Gadbois L."/>
            <person name="Gearin G."/>
            <person name="Gearin C.R."/>
            <person name="Giannoukos G."/>
            <person name="Goode T."/>
            <person name="Graham J."/>
            <person name="Grandbois E."/>
            <person name="Grewal S."/>
            <person name="Gyaltsen K."/>
            <person name="Hafez N."/>
            <person name="Hagos B."/>
            <person name="Hall J."/>
            <person name="Henson C."/>
            <person name="Hollinger A."/>
            <person name="Honan T."/>
            <person name="Huard M.D."/>
            <person name="Hughes L."/>
            <person name="Hurhula B."/>
            <person name="Husby M.E."/>
            <person name="Kamat A."/>
            <person name="Kanga B."/>
            <person name="Kashin S."/>
            <person name="Khazanovich D."/>
            <person name="Kisner P."/>
            <person name="Lance K."/>
            <person name="Lara M."/>
            <person name="Lee W."/>
            <person name="Lennon N."/>
            <person name="Letendre F."/>
            <person name="LeVine R."/>
            <person name="Lipovsky A."/>
            <person name="Liu X."/>
            <person name="Liu J."/>
            <person name="Liu S."/>
            <person name="Lokyitsang T."/>
            <person name="Lokyitsang Y."/>
            <person name="Lubonja R."/>
            <person name="Lui A."/>
            <person name="MacDonald P."/>
            <person name="Magnisalis V."/>
            <person name="Maru K."/>
            <person name="Matthews C."/>
            <person name="McCusker W."/>
            <person name="McDonough S."/>
            <person name="Mehta T."/>
            <person name="Meldrim J."/>
            <person name="Meneus L."/>
            <person name="Mihai O."/>
            <person name="Mihalev A."/>
            <person name="Mihova T."/>
            <person name="Mittelman R."/>
            <person name="Mlenga V."/>
            <person name="Montmayeur A."/>
            <person name="Mulrain L."/>
            <person name="Navidi A."/>
            <person name="Naylor J."/>
            <person name="Negash T."/>
            <person name="Nguyen T."/>
            <person name="Nguyen N."/>
            <person name="Nicol R."/>
            <person name="Norbu C."/>
            <person name="Norbu N."/>
            <person name="Novod N."/>
            <person name="O'Neill B."/>
            <person name="Osman S."/>
            <person name="Markiewicz E."/>
            <person name="Oyono O.L."/>
            <person name="Patti C."/>
            <person name="Phunkhang P."/>
            <person name="Pierre F."/>
            <person name="Priest M."/>
            <person name="Raghuraman S."/>
            <person name="Rege F."/>
            <person name="Reyes R."/>
            <person name="Rise C."/>
            <person name="Rogov P."/>
            <person name="Ross K."/>
            <person name="Ryan E."/>
            <person name="Settipalli S."/>
            <person name="Shea T."/>
            <person name="Sherpa N."/>
            <person name="Shi L."/>
            <person name="Shih D."/>
            <person name="Sparrow T."/>
            <person name="Spaulding J."/>
            <person name="Stalker J."/>
            <person name="Stange-Thomann N."/>
            <person name="Stavropoulos S."/>
            <person name="Stone C."/>
            <person name="Strader C."/>
            <person name="Tesfaye S."/>
            <person name="Thomson T."/>
            <person name="Thoulutsang Y."/>
            <person name="Thoulutsang D."/>
            <person name="Topham K."/>
            <person name="Topping I."/>
            <person name="Tsamla T."/>
            <person name="Vassiliev H."/>
            <person name="Vo A."/>
            <person name="Wangchuk T."/>
            <person name="Wangdi T."/>
            <person name="Weiand M."/>
            <person name="Wilkinson J."/>
            <person name="Wilson A."/>
            <person name="Yadav S."/>
            <person name="Young G."/>
            <person name="Yu Q."/>
            <person name="Zembek L."/>
            <person name="Zhong D."/>
            <person name="Zimmer A."/>
            <person name="Zwirko Z."/>
            <person name="Jaffe D.B."/>
            <person name="Alvarez P."/>
            <person name="Brockman W."/>
            <person name="Butler J."/>
            <person name="Chin C."/>
            <person name="Gnerre S."/>
            <person name="Grabherr M."/>
            <person name="Kleber M."/>
            <person name="Mauceli E."/>
            <person name="MacCallum I."/>
        </authorList>
    </citation>
    <scope>NUCLEOTIDE SEQUENCE [LARGE SCALE GENOMIC DNA]</scope>
    <source>
        <strain evidence="8">Tucson 14030-0811.24</strain>
    </source>
</reference>
<dbReference type="STRING" id="7260.B4MNA4"/>